<evidence type="ECO:0000256" key="9">
    <source>
        <dbReference type="SAM" id="SignalP"/>
    </source>
</evidence>
<reference evidence="12" key="1">
    <citation type="submission" date="2016-08" db="EMBL/GenBank/DDBJ databases">
        <title>VSG repertoire of Trypanosoma brucei EATRO 1125.</title>
        <authorList>
            <person name="Cross G.A."/>
        </authorList>
    </citation>
    <scope>NUCLEOTIDE SEQUENCE</scope>
    <source>
        <strain evidence="12">EATRO 1125</strain>
    </source>
</reference>
<dbReference type="VEuPathDB" id="TriTrypDB:Tb1125.11.19400"/>
<evidence type="ECO:0000256" key="5">
    <source>
        <dbReference type="ARBA" id="ARBA00022729"/>
    </source>
</evidence>
<evidence type="ECO:0000259" key="11">
    <source>
        <dbReference type="Pfam" id="PF13206"/>
    </source>
</evidence>
<organism evidence="12">
    <name type="scientific">Trypanosoma brucei</name>
    <dbReference type="NCBI Taxonomy" id="5691"/>
    <lineage>
        <taxon>Eukaryota</taxon>
        <taxon>Discoba</taxon>
        <taxon>Euglenozoa</taxon>
        <taxon>Kinetoplastea</taxon>
        <taxon>Metakinetoplastina</taxon>
        <taxon>Trypanosomatida</taxon>
        <taxon>Trypanosomatidae</taxon>
        <taxon>Trypanosoma</taxon>
    </lineage>
</organism>
<dbReference type="Pfam" id="PF10659">
    <property type="entry name" value="Trypan_glycop_C"/>
    <property type="match status" value="1"/>
</dbReference>
<keyword evidence="8" id="KW-0449">Lipoprotein</keyword>
<keyword evidence="6" id="KW-0472">Membrane</keyword>
<dbReference type="VEuPathDB" id="TriTrypDB:Tb427_000324500"/>
<evidence type="ECO:0000256" key="4">
    <source>
        <dbReference type="ARBA" id="ARBA00022622"/>
    </source>
</evidence>
<keyword evidence="5 9" id="KW-0732">Signal</keyword>
<dbReference type="GO" id="GO:0005886">
    <property type="term" value="C:plasma membrane"/>
    <property type="evidence" value="ECO:0007669"/>
    <property type="project" value="UniProtKB-SubCell"/>
</dbReference>
<keyword evidence="7" id="KW-0325">Glycoprotein</keyword>
<keyword evidence="3" id="KW-1003">Cell membrane</keyword>
<dbReference type="InterPro" id="IPR019609">
    <property type="entry name" value="Variant_surf_glycoprt_trypan_C"/>
</dbReference>
<evidence type="ECO:0000256" key="2">
    <source>
        <dbReference type="ARBA" id="ARBA00004609"/>
    </source>
</evidence>
<evidence type="ECO:0000259" key="10">
    <source>
        <dbReference type="Pfam" id="PF10659"/>
    </source>
</evidence>
<dbReference type="Gene3D" id="4.10.110.20">
    <property type="entry name" value="Variant surface glycoprotein MITAT 1.2, VSG 221, C-terminal domain"/>
    <property type="match status" value="1"/>
</dbReference>
<comment type="function">
    <text evidence="1">VSG forms a coat on the surface of the parasite. The trypanosome evades the immune response of the host by expressing a series of antigenically distinct VSGs from an estimated 1000 VSG genes.</text>
</comment>
<sequence>MHLVLALSLIANSAVLTNANVASGANAIEFGALCALARLAEVTPQVTKPPPEFISEYQKLININMSVAADNWTQIFSGKEETQDAAKIKTDTKVDQATADDWKHRYNYWVRAAKALNEDQTTKELLATAKFNALTGNSRKLAQAKIKAIAAKGERLKNQAQATIDRMNALDAAALKESVRKAVYGERSQGTTFDKAHAFKGYTTNKARDDACTATGVADSANTVAATLICLCLKKQGATGQICRVDGAQAQDWQDQTNDPEAQDWAEIIGECPQRTATTSIEETINHALRALENRVILKSGTAFIGALTGSTCTGAAAAGVCVKIPNYAAAGKNNFANLQWVAELGRVAMQLKQNQEDSKTISSFLAALKEEAEAAIAVPQEAVATEATRASLQEQKQLAGSTKKSAEDKEKECNAAGDEKAACDNLKDKECVFNKDGGAGKKCTLNKEAKQAAENEANQEGGAKPGVNCSSHTTKETCEAVTGTPPTGKAKVCGWIEGKCRDSSFLVYKKFALSVVSAAL</sequence>
<comment type="subcellular location">
    <subcellularLocation>
        <location evidence="2">Cell membrane</location>
        <topology evidence="2">Lipid-anchor</topology>
        <topology evidence="2">GPI-anchor</topology>
    </subcellularLocation>
</comment>
<dbReference type="InterPro" id="IPR027446">
    <property type="entry name" value="VSG_C_dom_sf"/>
</dbReference>
<evidence type="ECO:0000256" key="7">
    <source>
        <dbReference type="ARBA" id="ARBA00023180"/>
    </source>
</evidence>
<dbReference type="VEuPathDB" id="TriTrypDB:Tb11.0590"/>
<dbReference type="EMBL" id="KX699056">
    <property type="protein sequence ID" value="APD73012.1"/>
    <property type="molecule type" value="Genomic_DNA"/>
</dbReference>
<keyword evidence="4" id="KW-0336">GPI-anchor</keyword>
<feature type="domain" description="Trypanosome variant surface glycoprotein C-terminal" evidence="10">
    <location>
        <begin position="414"/>
        <end position="519"/>
    </location>
</feature>
<protein>
    <submittedName>
        <fullName evidence="12">Variant surface glycoprotein 1125.161</fullName>
    </submittedName>
</protein>
<name>A0A1J0R5A5_9TRYP</name>
<dbReference type="SUPFAM" id="SSF118251">
    <property type="entry name" value="Variant surface glycoprotein MITAT 1.2, VSG 221, C-terminal domain"/>
    <property type="match status" value="1"/>
</dbReference>
<proteinExistence type="predicted"/>
<feature type="signal peptide" evidence="9">
    <location>
        <begin position="1"/>
        <end position="19"/>
    </location>
</feature>
<dbReference type="InterPro" id="IPR025932">
    <property type="entry name" value="Trypano_VSG_B_N_dom"/>
</dbReference>
<dbReference type="AlphaFoldDB" id="A0A1J0R5A5"/>
<evidence type="ECO:0000256" key="8">
    <source>
        <dbReference type="ARBA" id="ARBA00023288"/>
    </source>
</evidence>
<feature type="chain" id="PRO_5012543078" evidence="9">
    <location>
        <begin position="20"/>
        <end position="521"/>
    </location>
</feature>
<dbReference type="GO" id="GO:0098552">
    <property type="term" value="C:side of membrane"/>
    <property type="evidence" value="ECO:0007669"/>
    <property type="project" value="UniProtKB-KW"/>
</dbReference>
<accession>A0A1J0R5A5</accession>
<feature type="domain" description="Trypanosome variant surface glycoprotein B-type N-terminal" evidence="11">
    <location>
        <begin position="10"/>
        <end position="370"/>
    </location>
</feature>
<evidence type="ECO:0000256" key="3">
    <source>
        <dbReference type="ARBA" id="ARBA00022475"/>
    </source>
</evidence>
<evidence type="ECO:0000313" key="12">
    <source>
        <dbReference type="EMBL" id="APD73012.1"/>
    </source>
</evidence>
<evidence type="ECO:0000256" key="1">
    <source>
        <dbReference type="ARBA" id="ARBA00002523"/>
    </source>
</evidence>
<dbReference type="Pfam" id="PF13206">
    <property type="entry name" value="VSG_B"/>
    <property type="match status" value="1"/>
</dbReference>
<evidence type="ECO:0000256" key="6">
    <source>
        <dbReference type="ARBA" id="ARBA00023136"/>
    </source>
</evidence>